<dbReference type="PANTHER" id="PTHR37833:SF1">
    <property type="entry name" value="SIGNAL PEPTIDE PROTEIN"/>
    <property type="match status" value="1"/>
</dbReference>
<evidence type="ECO:0000313" key="3">
    <source>
        <dbReference type="Proteomes" id="UP000451233"/>
    </source>
</evidence>
<reference evidence="2 3" key="1">
    <citation type="submission" date="2019-11" db="EMBL/GenBank/DDBJ databases">
        <title>Pedobacter sp. HMF7056 Genome sequencing and assembly.</title>
        <authorList>
            <person name="Kang H."/>
            <person name="Kim H."/>
            <person name="Joh K."/>
        </authorList>
    </citation>
    <scope>NUCLEOTIDE SEQUENCE [LARGE SCALE GENOMIC DNA]</scope>
    <source>
        <strain evidence="2 3">HMF7056</strain>
    </source>
</reference>
<feature type="signal peptide" evidence="1">
    <location>
        <begin position="1"/>
        <end position="23"/>
    </location>
</feature>
<protein>
    <submittedName>
        <fullName evidence="2">DUF1573 domain-containing protein</fullName>
    </submittedName>
</protein>
<organism evidence="2 3">
    <name type="scientific">Hufsiella ginkgonis</name>
    <dbReference type="NCBI Taxonomy" id="2695274"/>
    <lineage>
        <taxon>Bacteria</taxon>
        <taxon>Pseudomonadati</taxon>
        <taxon>Bacteroidota</taxon>
        <taxon>Sphingobacteriia</taxon>
        <taxon>Sphingobacteriales</taxon>
        <taxon>Sphingobacteriaceae</taxon>
        <taxon>Hufsiella</taxon>
    </lineage>
</organism>
<evidence type="ECO:0000256" key="1">
    <source>
        <dbReference type="SAM" id="SignalP"/>
    </source>
</evidence>
<dbReference type="PROSITE" id="PS51257">
    <property type="entry name" value="PROKAR_LIPOPROTEIN"/>
    <property type="match status" value="1"/>
</dbReference>
<dbReference type="Pfam" id="PF07610">
    <property type="entry name" value="DUF1573"/>
    <property type="match status" value="1"/>
</dbReference>
<dbReference type="Gene3D" id="2.60.40.10">
    <property type="entry name" value="Immunoglobulins"/>
    <property type="match status" value="1"/>
</dbReference>
<sequence length="154" mass="16004">MNKFIYILTAAALAAGCSGNKSATSQDSTAATVVASTDTSQVAPNPDAAIMEFENVKYDFGKIKEGEKISYTFKFKNSGKSPLIITNATATCGCTTPTYPHEPIVPGATGNIDVTFNSTGKSGMQDKVITVTSNASPAVNEVHLTGEVTAKSTN</sequence>
<keyword evidence="3" id="KW-1185">Reference proteome</keyword>
<keyword evidence="1" id="KW-0732">Signal</keyword>
<dbReference type="InterPro" id="IPR013783">
    <property type="entry name" value="Ig-like_fold"/>
</dbReference>
<dbReference type="PANTHER" id="PTHR37833">
    <property type="entry name" value="LIPOPROTEIN-RELATED"/>
    <property type="match status" value="1"/>
</dbReference>
<dbReference type="InterPro" id="IPR011467">
    <property type="entry name" value="DUF1573"/>
</dbReference>
<dbReference type="AlphaFoldDB" id="A0A7K1XZH4"/>
<gene>
    <name evidence="2" type="ORF">GS398_13970</name>
</gene>
<name>A0A7K1XZH4_9SPHI</name>
<proteinExistence type="predicted"/>
<accession>A0A7K1XZH4</accession>
<dbReference type="Proteomes" id="UP000451233">
    <property type="component" value="Unassembled WGS sequence"/>
</dbReference>
<dbReference type="RefSeq" id="WP_160907409.1">
    <property type="nucleotide sequence ID" value="NZ_WVHS01000003.1"/>
</dbReference>
<feature type="chain" id="PRO_5029484611" evidence="1">
    <location>
        <begin position="24"/>
        <end position="154"/>
    </location>
</feature>
<comment type="caution">
    <text evidence="2">The sequence shown here is derived from an EMBL/GenBank/DDBJ whole genome shotgun (WGS) entry which is preliminary data.</text>
</comment>
<dbReference type="EMBL" id="WVHS01000003">
    <property type="protein sequence ID" value="MXV16415.1"/>
    <property type="molecule type" value="Genomic_DNA"/>
</dbReference>
<evidence type="ECO:0000313" key="2">
    <source>
        <dbReference type="EMBL" id="MXV16415.1"/>
    </source>
</evidence>